<keyword evidence="2" id="KW-1185">Reference proteome</keyword>
<organism evidence="1 2">
    <name type="scientific">Elysia marginata</name>
    <dbReference type="NCBI Taxonomy" id="1093978"/>
    <lineage>
        <taxon>Eukaryota</taxon>
        <taxon>Metazoa</taxon>
        <taxon>Spiralia</taxon>
        <taxon>Lophotrochozoa</taxon>
        <taxon>Mollusca</taxon>
        <taxon>Gastropoda</taxon>
        <taxon>Heterobranchia</taxon>
        <taxon>Euthyneura</taxon>
        <taxon>Panpulmonata</taxon>
        <taxon>Sacoglossa</taxon>
        <taxon>Placobranchoidea</taxon>
        <taxon>Plakobranchidae</taxon>
        <taxon>Elysia</taxon>
    </lineage>
</organism>
<reference evidence="1 2" key="1">
    <citation type="journal article" date="2021" name="Elife">
        <title>Chloroplast acquisition without the gene transfer in kleptoplastic sea slugs, Plakobranchus ocellatus.</title>
        <authorList>
            <person name="Maeda T."/>
            <person name="Takahashi S."/>
            <person name="Yoshida T."/>
            <person name="Shimamura S."/>
            <person name="Takaki Y."/>
            <person name="Nagai Y."/>
            <person name="Toyoda A."/>
            <person name="Suzuki Y."/>
            <person name="Arimoto A."/>
            <person name="Ishii H."/>
            <person name="Satoh N."/>
            <person name="Nishiyama T."/>
            <person name="Hasebe M."/>
            <person name="Maruyama T."/>
            <person name="Minagawa J."/>
            <person name="Obokata J."/>
            <person name="Shigenobu S."/>
        </authorList>
    </citation>
    <scope>NUCLEOTIDE SEQUENCE [LARGE SCALE GENOMIC DNA]</scope>
</reference>
<comment type="caution">
    <text evidence="1">The sequence shown here is derived from an EMBL/GenBank/DDBJ whole genome shotgun (WGS) entry which is preliminary data.</text>
</comment>
<dbReference type="AlphaFoldDB" id="A0AAV4FC25"/>
<proteinExistence type="predicted"/>
<protein>
    <submittedName>
        <fullName evidence="1">Uncharacterized protein</fullName>
    </submittedName>
</protein>
<evidence type="ECO:0000313" key="1">
    <source>
        <dbReference type="EMBL" id="GFR70767.1"/>
    </source>
</evidence>
<accession>A0AAV4FC25</accession>
<evidence type="ECO:0000313" key="2">
    <source>
        <dbReference type="Proteomes" id="UP000762676"/>
    </source>
</evidence>
<name>A0AAV4FC25_9GAST</name>
<sequence>MISREQDCCVTIIKNKTIYGTMYRLDMKSNDLNEESIEAFLEKCEEYPEEFKEMVLCNKNCLNALSMAVDFYMNEVMRKRYARKRMRKEEEEEEKRKKKAV</sequence>
<gene>
    <name evidence="1" type="ORF">ElyMa_005661000</name>
</gene>
<dbReference type="EMBL" id="BMAT01011341">
    <property type="protein sequence ID" value="GFR70767.1"/>
    <property type="molecule type" value="Genomic_DNA"/>
</dbReference>
<dbReference type="Proteomes" id="UP000762676">
    <property type="component" value="Unassembled WGS sequence"/>
</dbReference>